<keyword evidence="7" id="KW-0564">Palmitate</keyword>
<dbReference type="EMBL" id="FLUO01000001">
    <property type="protein sequence ID" value="SBV98367.1"/>
    <property type="molecule type" value="Genomic_DNA"/>
</dbReference>
<evidence type="ECO:0000256" key="7">
    <source>
        <dbReference type="ARBA" id="ARBA00023139"/>
    </source>
</evidence>
<dbReference type="GO" id="GO:0006950">
    <property type="term" value="P:response to stress"/>
    <property type="evidence" value="ECO:0007669"/>
    <property type="project" value="UniProtKB-ARBA"/>
</dbReference>
<evidence type="ECO:0000256" key="5">
    <source>
        <dbReference type="ARBA" id="ARBA00023121"/>
    </source>
</evidence>
<feature type="domain" description="Lipocalin/cytosolic fatty-acid binding" evidence="13">
    <location>
        <begin position="29"/>
        <end position="168"/>
    </location>
</feature>
<dbReference type="GO" id="GO:0008289">
    <property type="term" value="F:lipid binding"/>
    <property type="evidence" value="ECO:0007669"/>
    <property type="project" value="UniProtKB-UniRule"/>
</dbReference>
<feature type="signal peptide" evidence="12">
    <location>
        <begin position="1"/>
        <end position="17"/>
    </location>
</feature>
<dbReference type="SUPFAM" id="SSF50814">
    <property type="entry name" value="Lipocalins"/>
    <property type="match status" value="1"/>
</dbReference>
<proteinExistence type="inferred from homology"/>
<name>A0A212JG14_9PROT</name>
<keyword evidence="5 12" id="KW-0446">Lipid-binding</keyword>
<dbReference type="Pfam" id="PF08212">
    <property type="entry name" value="Lipocalin_2"/>
    <property type="match status" value="1"/>
</dbReference>
<evidence type="ECO:0000256" key="9">
    <source>
        <dbReference type="ARBA" id="ARBA00023288"/>
    </source>
</evidence>
<keyword evidence="6 12" id="KW-0472">Membrane</keyword>
<evidence type="ECO:0000313" key="14">
    <source>
        <dbReference type="EMBL" id="SBV98367.1"/>
    </source>
</evidence>
<dbReference type="InterPro" id="IPR012674">
    <property type="entry name" value="Calycin"/>
</dbReference>
<dbReference type="InterPro" id="IPR022272">
    <property type="entry name" value="Lipocalin_CS"/>
</dbReference>
<dbReference type="InterPro" id="IPR002446">
    <property type="entry name" value="Lipocalin_bac"/>
</dbReference>
<comment type="similarity">
    <text evidence="2 12">Belongs to the calycin superfamily. Lipocalin family.</text>
</comment>
<keyword evidence="4 12" id="KW-0732">Signal</keyword>
<dbReference type="CDD" id="cd19438">
    <property type="entry name" value="lipocalin_Blc-like"/>
    <property type="match status" value="1"/>
</dbReference>
<dbReference type="PIRSF" id="PIRSF036893">
    <property type="entry name" value="Lipocalin_ApoD"/>
    <property type="match status" value="1"/>
</dbReference>
<reference evidence="14" key="1">
    <citation type="submission" date="2016-04" db="EMBL/GenBank/DDBJ databases">
        <authorList>
            <person name="Evans L.H."/>
            <person name="Alamgir A."/>
            <person name="Owens N."/>
            <person name="Weber N.D."/>
            <person name="Virtaneva K."/>
            <person name="Barbian K."/>
            <person name="Babar A."/>
            <person name="Rosenke K."/>
        </authorList>
    </citation>
    <scope>NUCLEOTIDE SEQUENCE</scope>
    <source>
        <strain evidence="14">86</strain>
    </source>
</reference>
<comment type="function">
    <text evidence="10 12">Involved in the storage or transport of lipids necessary for membrane maintenance under stressful conditions. Displays a binding preference for lysophospholipids.</text>
</comment>
<evidence type="ECO:0000259" key="13">
    <source>
        <dbReference type="Pfam" id="PF08212"/>
    </source>
</evidence>
<evidence type="ECO:0000256" key="3">
    <source>
        <dbReference type="ARBA" id="ARBA00011738"/>
    </source>
</evidence>
<dbReference type="PRINTS" id="PR01171">
    <property type="entry name" value="BCTLIPOCALIN"/>
</dbReference>
<evidence type="ECO:0000256" key="6">
    <source>
        <dbReference type="ARBA" id="ARBA00023136"/>
    </source>
</evidence>
<dbReference type="InterPro" id="IPR000566">
    <property type="entry name" value="Lipocln_cytosolic_FA-bd_dom"/>
</dbReference>
<evidence type="ECO:0000256" key="12">
    <source>
        <dbReference type="PIRNR" id="PIRNR036893"/>
    </source>
</evidence>
<dbReference type="Gene3D" id="2.40.128.20">
    <property type="match status" value="1"/>
</dbReference>
<evidence type="ECO:0000256" key="11">
    <source>
        <dbReference type="ARBA" id="ARBA00071217"/>
    </source>
</evidence>
<dbReference type="AlphaFoldDB" id="A0A212JG14"/>
<dbReference type="PANTHER" id="PTHR10612">
    <property type="entry name" value="APOLIPOPROTEIN D"/>
    <property type="match status" value="1"/>
</dbReference>
<dbReference type="PROSITE" id="PS00213">
    <property type="entry name" value="LIPOCALIN"/>
    <property type="match status" value="1"/>
</dbReference>
<dbReference type="PANTHER" id="PTHR10612:SF34">
    <property type="entry name" value="APOLIPOPROTEIN D"/>
    <property type="match status" value="1"/>
</dbReference>
<sequence>MKRLLPLLALLTGCAVAPPPGVRPVEDFEVSRYLGTWHEIARLDHRFERGLVAVTATYSLRDDGSLKVINRGFDPSRCKWREAEGRAKFTGMPTTGQLKVSFFGPFYGGYTIFALDHRDYRWAAVSGPDRDYLWLLARDPVIDDALRDRLIAEARALGFATDRLIWVPHEVPPC</sequence>
<dbReference type="InterPro" id="IPR047202">
    <property type="entry name" value="Lipocalin_Blc-like_dom"/>
</dbReference>
<comment type="subcellular location">
    <subcellularLocation>
        <location evidence="1">Cell outer membrane</location>
        <topology evidence="1">Lipid-anchor</topology>
    </subcellularLocation>
</comment>
<evidence type="ECO:0000256" key="2">
    <source>
        <dbReference type="ARBA" id="ARBA00006889"/>
    </source>
</evidence>
<evidence type="ECO:0000256" key="10">
    <source>
        <dbReference type="ARBA" id="ARBA00057024"/>
    </source>
</evidence>
<protein>
    <recommendedName>
        <fullName evidence="11 12">Outer membrane lipoprotein Blc</fullName>
    </recommendedName>
</protein>
<gene>
    <name evidence="14" type="primary">blc</name>
    <name evidence="14" type="ORF">KL86APRO_11002</name>
</gene>
<organism evidence="14">
    <name type="scientific">uncultured Alphaproteobacteria bacterium</name>
    <dbReference type="NCBI Taxonomy" id="91750"/>
    <lineage>
        <taxon>Bacteria</taxon>
        <taxon>Pseudomonadati</taxon>
        <taxon>Pseudomonadota</taxon>
        <taxon>Alphaproteobacteria</taxon>
        <taxon>environmental samples</taxon>
    </lineage>
</organism>
<accession>A0A212JG14</accession>
<comment type="subunit">
    <text evidence="3 12">Homodimer.</text>
</comment>
<dbReference type="InterPro" id="IPR022271">
    <property type="entry name" value="Lipocalin_ApoD"/>
</dbReference>
<evidence type="ECO:0000256" key="8">
    <source>
        <dbReference type="ARBA" id="ARBA00023237"/>
    </source>
</evidence>
<evidence type="ECO:0000256" key="1">
    <source>
        <dbReference type="ARBA" id="ARBA00004459"/>
    </source>
</evidence>
<dbReference type="FunFam" id="2.40.128.20:FF:000002">
    <property type="entry name" value="Outer membrane lipoprotein Blc"/>
    <property type="match status" value="1"/>
</dbReference>
<keyword evidence="9 12" id="KW-0449">Lipoprotein</keyword>
<dbReference type="GO" id="GO:0009279">
    <property type="term" value="C:cell outer membrane"/>
    <property type="evidence" value="ECO:0007669"/>
    <property type="project" value="UniProtKB-SubCell"/>
</dbReference>
<feature type="chain" id="PRO_5013433487" description="Outer membrane lipoprotein Blc" evidence="12">
    <location>
        <begin position="18"/>
        <end position="174"/>
    </location>
</feature>
<keyword evidence="8 12" id="KW-0998">Cell outer membrane</keyword>
<evidence type="ECO:0000256" key="4">
    <source>
        <dbReference type="ARBA" id="ARBA00022729"/>
    </source>
</evidence>